<keyword evidence="2" id="KW-1185">Reference proteome</keyword>
<dbReference type="Gene3D" id="2.115.10.20">
    <property type="entry name" value="Glycosyl hydrolase domain, family 43"/>
    <property type="match status" value="1"/>
</dbReference>
<gene>
    <name evidence="1" type="ORF">Apa02nite_050610</name>
</gene>
<dbReference type="Proteomes" id="UP000624709">
    <property type="component" value="Unassembled WGS sequence"/>
</dbReference>
<protein>
    <submittedName>
        <fullName evidence="1">Uncharacterized protein</fullName>
    </submittedName>
</protein>
<comment type="caution">
    <text evidence="1">The sequence shown here is derived from an EMBL/GenBank/DDBJ whole genome shotgun (WGS) entry which is preliminary data.</text>
</comment>
<dbReference type="InterPro" id="IPR023296">
    <property type="entry name" value="Glyco_hydro_beta-prop_sf"/>
</dbReference>
<sequence>MNLTNSALVASPPATGVQRWAGAPTAVLDSDGSVLLAYRKRGDGDTLVLARSRDGVAFHTIAELSAARLGADAVERAALVFTGAVWRLYVSFAPRGGGPWRIGLLEAVEPEHFTPGPLREINIGGPLETVKDPIIHRTTRGWSAWICVHPLDVPGADDRMFTTHWTSPDGLTWASHGVVLAAREGHWDARGARLTCVLPDGSGYYDGRRNRAENWFERCGRFVPDGAGPGLTAVGTEPVADVRYLDILTLPNGDRRAYFEARRPDGAHELRTTLLT</sequence>
<accession>A0ABQ4BE56</accession>
<evidence type="ECO:0000313" key="2">
    <source>
        <dbReference type="Proteomes" id="UP000624709"/>
    </source>
</evidence>
<dbReference type="SUPFAM" id="SSF75005">
    <property type="entry name" value="Arabinanase/levansucrase/invertase"/>
    <property type="match status" value="1"/>
</dbReference>
<evidence type="ECO:0000313" key="1">
    <source>
        <dbReference type="EMBL" id="GIE68953.1"/>
    </source>
</evidence>
<dbReference type="RefSeq" id="WP_203827184.1">
    <property type="nucleotide sequence ID" value="NZ_BAAATY010000020.1"/>
</dbReference>
<reference evidence="1 2" key="1">
    <citation type="submission" date="2021-01" db="EMBL/GenBank/DDBJ databases">
        <title>Whole genome shotgun sequence of Actinoplanes palleronii NBRC 14916.</title>
        <authorList>
            <person name="Komaki H."/>
            <person name="Tamura T."/>
        </authorList>
    </citation>
    <scope>NUCLEOTIDE SEQUENCE [LARGE SCALE GENOMIC DNA]</scope>
    <source>
        <strain evidence="1 2">NBRC 14916</strain>
    </source>
</reference>
<organism evidence="1 2">
    <name type="scientific">Actinoplanes palleronii</name>
    <dbReference type="NCBI Taxonomy" id="113570"/>
    <lineage>
        <taxon>Bacteria</taxon>
        <taxon>Bacillati</taxon>
        <taxon>Actinomycetota</taxon>
        <taxon>Actinomycetes</taxon>
        <taxon>Micromonosporales</taxon>
        <taxon>Micromonosporaceae</taxon>
        <taxon>Actinoplanes</taxon>
    </lineage>
</organism>
<dbReference type="EMBL" id="BOMS01000076">
    <property type="protein sequence ID" value="GIE68953.1"/>
    <property type="molecule type" value="Genomic_DNA"/>
</dbReference>
<name>A0ABQ4BE56_9ACTN</name>
<proteinExistence type="predicted"/>